<evidence type="ECO:0000256" key="2">
    <source>
        <dbReference type="ARBA" id="ARBA00011738"/>
    </source>
</evidence>
<dbReference type="Gene3D" id="3.40.140.10">
    <property type="entry name" value="Cytidine Deaminase, domain 2"/>
    <property type="match status" value="1"/>
</dbReference>
<keyword evidence="3 8" id="KW-0819">tRNA processing</keyword>
<evidence type="ECO:0000256" key="4">
    <source>
        <dbReference type="ARBA" id="ARBA00022723"/>
    </source>
</evidence>
<feature type="binding site" evidence="8">
    <location>
        <position position="81"/>
    </location>
    <ligand>
        <name>Zn(2+)</name>
        <dbReference type="ChEBI" id="CHEBI:29105"/>
        <note>catalytic</note>
    </ligand>
</feature>
<dbReference type="InterPro" id="IPR016193">
    <property type="entry name" value="Cytidine_deaminase-like"/>
</dbReference>
<dbReference type="InterPro" id="IPR016192">
    <property type="entry name" value="APOBEC/CMP_deaminase_Zn-bd"/>
</dbReference>
<dbReference type="NCBIfam" id="NF008113">
    <property type="entry name" value="PRK10860.1"/>
    <property type="match status" value="1"/>
</dbReference>
<evidence type="ECO:0000256" key="1">
    <source>
        <dbReference type="ARBA" id="ARBA00010669"/>
    </source>
</evidence>
<dbReference type="AlphaFoldDB" id="M1Z8V7"/>
<dbReference type="Pfam" id="PF14437">
    <property type="entry name" value="MafB19-deam"/>
    <property type="match status" value="1"/>
</dbReference>
<comment type="subunit">
    <text evidence="2 8">Homodimer.</text>
</comment>
<comment type="similarity">
    <text evidence="1">Belongs to the cytidine and deoxycytidylate deaminase family. ADAT2 subfamily.</text>
</comment>
<dbReference type="Proteomes" id="UP000245423">
    <property type="component" value="Chromosome 1"/>
</dbReference>
<evidence type="ECO:0000256" key="5">
    <source>
        <dbReference type="ARBA" id="ARBA00022801"/>
    </source>
</evidence>
<keyword evidence="6 8" id="KW-0862">Zinc</keyword>
<dbReference type="InterPro" id="IPR028883">
    <property type="entry name" value="tRNA_aden_deaminase"/>
</dbReference>
<feature type="binding site" evidence="8">
    <location>
        <position position="51"/>
    </location>
    <ligand>
        <name>Zn(2+)</name>
        <dbReference type="ChEBI" id="CHEBI:29105"/>
        <note>catalytic</note>
    </ligand>
</feature>
<evidence type="ECO:0000256" key="8">
    <source>
        <dbReference type="HAMAP-Rule" id="MF_00972"/>
    </source>
</evidence>
<dbReference type="HOGENOM" id="CLU_025810_3_2_9"/>
<comment type="catalytic activity">
    <reaction evidence="7 8">
        <text>adenosine(34) in tRNA + H2O + H(+) = inosine(34) in tRNA + NH4(+)</text>
        <dbReference type="Rhea" id="RHEA:43168"/>
        <dbReference type="Rhea" id="RHEA-COMP:10373"/>
        <dbReference type="Rhea" id="RHEA-COMP:10374"/>
        <dbReference type="ChEBI" id="CHEBI:15377"/>
        <dbReference type="ChEBI" id="CHEBI:15378"/>
        <dbReference type="ChEBI" id="CHEBI:28938"/>
        <dbReference type="ChEBI" id="CHEBI:74411"/>
        <dbReference type="ChEBI" id="CHEBI:82852"/>
        <dbReference type="EC" id="3.5.4.33"/>
    </reaction>
</comment>
<dbReference type="EC" id="3.5.4.33" evidence="8"/>
<feature type="domain" description="CMP/dCMP-type deaminase" evidence="9">
    <location>
        <begin position="1"/>
        <end position="111"/>
    </location>
</feature>
<feature type="binding site" evidence="8">
    <location>
        <position position="84"/>
    </location>
    <ligand>
        <name>Zn(2+)</name>
        <dbReference type="ChEBI" id="CHEBI:29105"/>
        <note>catalytic</note>
    </ligand>
</feature>
<evidence type="ECO:0000313" key="11">
    <source>
        <dbReference type="Proteomes" id="UP000245423"/>
    </source>
</evidence>
<dbReference type="SUPFAM" id="SSF53927">
    <property type="entry name" value="Cytidine deaminase-like"/>
    <property type="match status" value="1"/>
</dbReference>
<name>M1Z8V7_9FIRM</name>
<dbReference type="RefSeq" id="WP_005584387.1">
    <property type="nucleotide sequence ID" value="NZ_LT669839.1"/>
</dbReference>
<keyword evidence="11" id="KW-1185">Reference proteome</keyword>
<feature type="active site" description="Proton donor" evidence="8">
    <location>
        <position position="53"/>
    </location>
</feature>
<keyword evidence="5 8" id="KW-0378">Hydrolase</keyword>
<protein>
    <recommendedName>
        <fullName evidence="8">tRNA-specific adenosine deaminase</fullName>
        <ecNumber evidence="8">3.5.4.33</ecNumber>
    </recommendedName>
</protein>
<dbReference type="FunFam" id="3.40.140.10:FF:000005">
    <property type="entry name" value="tRNA-specific adenosine deaminase"/>
    <property type="match status" value="1"/>
</dbReference>
<dbReference type="PANTHER" id="PTHR11079:SF202">
    <property type="entry name" value="TRNA-SPECIFIC ADENOSINE DEAMINASE"/>
    <property type="match status" value="1"/>
</dbReference>
<evidence type="ECO:0000256" key="3">
    <source>
        <dbReference type="ARBA" id="ARBA00022694"/>
    </source>
</evidence>
<gene>
    <name evidence="8 10" type="primary">tadA</name>
    <name evidence="10" type="ORF">CUESP1_0669</name>
</gene>
<dbReference type="HAMAP" id="MF_00972">
    <property type="entry name" value="tRNA_aden_deaminase"/>
    <property type="match status" value="1"/>
</dbReference>
<reference evidence="10 11" key="1">
    <citation type="submission" date="2016-11" db="EMBL/GenBank/DDBJ databases">
        <authorList>
            <person name="Manzoor S."/>
        </authorList>
    </citation>
    <scope>NUCLEOTIDE SEQUENCE [LARGE SCALE GENOMIC DNA]</scope>
    <source>
        <strain evidence="10">Clostridium ultunense strain Esp</strain>
    </source>
</reference>
<dbReference type="OrthoDB" id="9802676at2"/>
<dbReference type="PROSITE" id="PS00903">
    <property type="entry name" value="CYT_DCMP_DEAMINASES_1"/>
    <property type="match status" value="1"/>
</dbReference>
<evidence type="ECO:0000256" key="6">
    <source>
        <dbReference type="ARBA" id="ARBA00022833"/>
    </source>
</evidence>
<organism evidence="10 11">
    <name type="scientific">[Clostridium] ultunense Esp</name>
    <dbReference type="NCBI Taxonomy" id="1288971"/>
    <lineage>
        <taxon>Bacteria</taxon>
        <taxon>Bacillati</taxon>
        <taxon>Bacillota</taxon>
        <taxon>Tissierellia</taxon>
        <taxon>Tissierellales</taxon>
        <taxon>Tepidimicrobiaceae</taxon>
        <taxon>Schnuerera</taxon>
    </lineage>
</organism>
<dbReference type="InterPro" id="IPR058535">
    <property type="entry name" value="MafB19-deam"/>
</dbReference>
<dbReference type="GO" id="GO:0008270">
    <property type="term" value="F:zinc ion binding"/>
    <property type="evidence" value="ECO:0007669"/>
    <property type="project" value="UniProtKB-UniRule"/>
</dbReference>
<proteinExistence type="inferred from homology"/>
<dbReference type="PROSITE" id="PS51747">
    <property type="entry name" value="CYT_DCMP_DEAMINASES_2"/>
    <property type="match status" value="1"/>
</dbReference>
<keyword evidence="4 8" id="KW-0479">Metal-binding</keyword>
<comment type="cofactor">
    <cofactor evidence="8">
        <name>Zn(2+)</name>
        <dbReference type="ChEBI" id="CHEBI:29105"/>
    </cofactor>
    <text evidence="8">Binds 1 zinc ion per subunit.</text>
</comment>
<sequence length="149" mass="16683">MDEMYMSLALEEAYKAFSTYEVPVGAVIVHDSKVISRGYNKRETLKDPTAHAEIIAIKEASKYLGGWRLIGCTMYVTLEPCSMCAGAIINSRIERLVIGAKDPKRGCCGSVINLLDNPNFNHKVEVEFGILKDKCSNILTEFFKQIRCK</sequence>
<accession>M1Z8V7</accession>
<dbReference type="GO" id="GO:0052717">
    <property type="term" value="F:tRNA-specific adenosine-34 deaminase activity"/>
    <property type="evidence" value="ECO:0007669"/>
    <property type="project" value="UniProtKB-UniRule"/>
</dbReference>
<evidence type="ECO:0000313" key="10">
    <source>
        <dbReference type="EMBL" id="SHD76053.1"/>
    </source>
</evidence>
<evidence type="ECO:0000256" key="7">
    <source>
        <dbReference type="ARBA" id="ARBA00048045"/>
    </source>
</evidence>
<dbReference type="EMBL" id="LT669839">
    <property type="protein sequence ID" value="SHD76053.1"/>
    <property type="molecule type" value="Genomic_DNA"/>
</dbReference>
<dbReference type="PANTHER" id="PTHR11079">
    <property type="entry name" value="CYTOSINE DEAMINASE FAMILY MEMBER"/>
    <property type="match status" value="1"/>
</dbReference>
<evidence type="ECO:0000259" key="9">
    <source>
        <dbReference type="PROSITE" id="PS51747"/>
    </source>
</evidence>
<dbReference type="CDD" id="cd01285">
    <property type="entry name" value="nucleoside_deaminase"/>
    <property type="match status" value="1"/>
</dbReference>
<comment type="function">
    <text evidence="8">Catalyzes the deamination of adenosine to inosine at the wobble position 34 of tRNA(Arg2).</text>
</comment>
<dbReference type="GO" id="GO:0002100">
    <property type="term" value="P:tRNA wobble adenosine to inosine editing"/>
    <property type="evidence" value="ECO:0007669"/>
    <property type="project" value="UniProtKB-UniRule"/>
</dbReference>
<dbReference type="InterPro" id="IPR002125">
    <property type="entry name" value="CMP_dCMP_dom"/>
</dbReference>